<dbReference type="InterPro" id="IPR036388">
    <property type="entry name" value="WH-like_DNA-bd_sf"/>
</dbReference>
<dbReference type="InterPro" id="IPR036390">
    <property type="entry name" value="WH_DNA-bd_sf"/>
</dbReference>
<evidence type="ECO:0000256" key="4">
    <source>
        <dbReference type="ARBA" id="ARBA00023163"/>
    </source>
</evidence>
<dbReference type="PANTHER" id="PTHR30537:SF3">
    <property type="entry name" value="TRANSCRIPTIONAL REGULATORY PROTEIN"/>
    <property type="match status" value="1"/>
</dbReference>
<dbReference type="Gene3D" id="1.10.10.10">
    <property type="entry name" value="Winged helix-like DNA-binding domain superfamily/Winged helix DNA-binding domain"/>
    <property type="match status" value="1"/>
</dbReference>
<dbReference type="PROSITE" id="PS50931">
    <property type="entry name" value="HTH_LYSR"/>
    <property type="match status" value="1"/>
</dbReference>
<accession>A0A1T5DZM9</accession>
<evidence type="ECO:0000259" key="5">
    <source>
        <dbReference type="PROSITE" id="PS50931"/>
    </source>
</evidence>
<evidence type="ECO:0000313" key="7">
    <source>
        <dbReference type="Proteomes" id="UP000189818"/>
    </source>
</evidence>
<proteinExistence type="inferred from homology"/>
<protein>
    <submittedName>
        <fullName evidence="6">Transcriptional regulator, LysR family</fullName>
    </submittedName>
</protein>
<evidence type="ECO:0000256" key="2">
    <source>
        <dbReference type="ARBA" id="ARBA00023015"/>
    </source>
</evidence>
<keyword evidence="3" id="KW-0238">DNA-binding</keyword>
<dbReference type="InterPro" id="IPR000847">
    <property type="entry name" value="LysR_HTH_N"/>
</dbReference>
<evidence type="ECO:0000313" key="6">
    <source>
        <dbReference type="EMBL" id="SKB77207.1"/>
    </source>
</evidence>
<dbReference type="Gene3D" id="3.40.190.290">
    <property type="match status" value="1"/>
</dbReference>
<dbReference type="PANTHER" id="PTHR30537">
    <property type="entry name" value="HTH-TYPE TRANSCRIPTIONAL REGULATOR"/>
    <property type="match status" value="1"/>
</dbReference>
<reference evidence="7" key="1">
    <citation type="submission" date="2017-02" db="EMBL/GenBank/DDBJ databases">
        <authorList>
            <person name="Varghese N."/>
            <person name="Submissions S."/>
        </authorList>
    </citation>
    <scope>NUCLEOTIDE SEQUENCE [LARGE SCALE GENOMIC DNA]</scope>
    <source>
        <strain evidence="7">UM2</strain>
    </source>
</reference>
<dbReference type="GO" id="GO:0043565">
    <property type="term" value="F:sequence-specific DNA binding"/>
    <property type="evidence" value="ECO:0007669"/>
    <property type="project" value="TreeGrafter"/>
</dbReference>
<keyword evidence="2" id="KW-0805">Transcription regulation</keyword>
<evidence type="ECO:0000256" key="3">
    <source>
        <dbReference type="ARBA" id="ARBA00023125"/>
    </source>
</evidence>
<dbReference type="OrthoDB" id="9798121at2"/>
<evidence type="ECO:0000256" key="1">
    <source>
        <dbReference type="ARBA" id="ARBA00009437"/>
    </source>
</evidence>
<dbReference type="GO" id="GO:0006351">
    <property type="term" value="P:DNA-templated transcription"/>
    <property type="evidence" value="ECO:0007669"/>
    <property type="project" value="TreeGrafter"/>
</dbReference>
<keyword evidence="4" id="KW-0804">Transcription</keyword>
<organism evidence="6 7">
    <name type="scientific">Rhizorhabdus histidinilytica</name>
    <dbReference type="NCBI Taxonomy" id="439228"/>
    <lineage>
        <taxon>Bacteria</taxon>
        <taxon>Pseudomonadati</taxon>
        <taxon>Pseudomonadota</taxon>
        <taxon>Alphaproteobacteria</taxon>
        <taxon>Sphingomonadales</taxon>
        <taxon>Sphingomonadaceae</taxon>
        <taxon>Rhizorhabdus</taxon>
    </lineage>
</organism>
<dbReference type="SUPFAM" id="SSF46785">
    <property type="entry name" value="Winged helix' DNA-binding domain"/>
    <property type="match status" value="1"/>
</dbReference>
<keyword evidence="7" id="KW-1185">Reference proteome</keyword>
<dbReference type="Pfam" id="PF03466">
    <property type="entry name" value="LysR_substrate"/>
    <property type="match status" value="1"/>
</dbReference>
<dbReference type="EMBL" id="FUYM01000006">
    <property type="protein sequence ID" value="SKB77207.1"/>
    <property type="molecule type" value="Genomic_DNA"/>
</dbReference>
<dbReference type="GO" id="GO:0003700">
    <property type="term" value="F:DNA-binding transcription factor activity"/>
    <property type="evidence" value="ECO:0007669"/>
    <property type="project" value="InterPro"/>
</dbReference>
<dbReference type="Proteomes" id="UP000189818">
    <property type="component" value="Unassembled WGS sequence"/>
</dbReference>
<gene>
    <name evidence="6" type="ORF">SAMN06295920_10658</name>
</gene>
<dbReference type="SUPFAM" id="SSF53850">
    <property type="entry name" value="Periplasmic binding protein-like II"/>
    <property type="match status" value="1"/>
</dbReference>
<feature type="domain" description="HTH lysR-type" evidence="5">
    <location>
        <begin position="6"/>
        <end position="63"/>
    </location>
</feature>
<dbReference type="STRING" id="439228.SAMN06295920_10658"/>
<dbReference type="AlphaFoldDB" id="A0A1T5DZM9"/>
<comment type="similarity">
    <text evidence="1">Belongs to the LysR transcriptional regulatory family.</text>
</comment>
<name>A0A1T5DZM9_9SPHN</name>
<dbReference type="InterPro" id="IPR005119">
    <property type="entry name" value="LysR_subst-bd"/>
</dbReference>
<dbReference type="InterPro" id="IPR058163">
    <property type="entry name" value="LysR-type_TF_proteobact-type"/>
</dbReference>
<dbReference type="Pfam" id="PF00126">
    <property type="entry name" value="HTH_1"/>
    <property type="match status" value="1"/>
</dbReference>
<sequence>MHGMAIEWDDVRVFQSAVRAGDYSTAARKLDMDRTTVGRRFARLERATGRSLWEQTSAGYRPTEAGRAVLRAAAAMERAMARLDRDLAPAGDRIGGPIRVAGTAGLASLLLPAFGAFLDRHPAVSLEVVGARDAIAAIQQRQADVGLAIARTKPRDLAGERIGGFGQALFARRGADPARAVVWGHAMMLANPQPWARLNAKDEAGRCVEVDGIAALHDAVRAGLGRAWLWERLAARDPALERLPGTAPAAAAADIWVVHRADLQVEPAVAALIEAMPGILAGTFEGEG</sequence>